<protein>
    <submittedName>
        <fullName evidence="7">Sigma-70 family RNA polymerase sigma factor</fullName>
    </submittedName>
</protein>
<sequence>MQTSLSLLAQVQAQENDAWSRLYTLYEPLIRHWILRDPIARLEAEDLVQDVMLSVQTHVMLFEHKREGSFRKWLRVITVNRIAQFLRKRRPQQVAESIFELFAHPDNPLEEEWNKEYDRHVIRKLLEMVRPEFGEKTWRIFEMTEFEGIPSGEAARQLQVTPGTVYMARNRILSRLREIGDQILEY</sequence>
<keyword evidence="3" id="KW-0731">Sigma factor</keyword>
<dbReference type="SUPFAM" id="SSF88946">
    <property type="entry name" value="Sigma2 domain of RNA polymerase sigma factors"/>
    <property type="match status" value="1"/>
</dbReference>
<evidence type="ECO:0000256" key="3">
    <source>
        <dbReference type="ARBA" id="ARBA00023082"/>
    </source>
</evidence>
<dbReference type="InterPro" id="IPR036388">
    <property type="entry name" value="WH-like_DNA-bd_sf"/>
</dbReference>
<accession>A0A8E6B970</accession>
<proteinExistence type="inferred from homology"/>
<dbReference type="EMBL" id="CP074694">
    <property type="protein sequence ID" value="QVL32690.1"/>
    <property type="molecule type" value="Genomic_DNA"/>
</dbReference>
<gene>
    <name evidence="7" type="ORF">KIH39_01865</name>
</gene>
<evidence type="ECO:0000256" key="4">
    <source>
        <dbReference type="ARBA" id="ARBA00023125"/>
    </source>
</evidence>
<dbReference type="GO" id="GO:0006352">
    <property type="term" value="P:DNA-templated transcription initiation"/>
    <property type="evidence" value="ECO:0007669"/>
    <property type="project" value="InterPro"/>
</dbReference>
<feature type="domain" description="RNA polymerase sigma-70 region 2" evidence="6">
    <location>
        <begin position="22"/>
        <end position="90"/>
    </location>
</feature>
<reference evidence="7" key="1">
    <citation type="submission" date="2021-05" db="EMBL/GenBank/DDBJ databases">
        <title>Complete genome sequence of the cellulolytic planctomycete Telmatocola sphagniphila SP2T and characterization of the first cellulase from planctomycetes.</title>
        <authorList>
            <person name="Rakitin A.L."/>
            <person name="Beletsky A.V."/>
            <person name="Naumoff D.G."/>
            <person name="Kulichevskaya I.S."/>
            <person name="Mardanov A.V."/>
            <person name="Ravin N.V."/>
            <person name="Dedysh S.N."/>
        </authorList>
    </citation>
    <scope>NUCLEOTIDE SEQUENCE</scope>
    <source>
        <strain evidence="7">SP2T</strain>
    </source>
</reference>
<evidence type="ECO:0000313" key="7">
    <source>
        <dbReference type="EMBL" id="QVL32690.1"/>
    </source>
</evidence>
<evidence type="ECO:0000256" key="1">
    <source>
        <dbReference type="ARBA" id="ARBA00010641"/>
    </source>
</evidence>
<evidence type="ECO:0000256" key="5">
    <source>
        <dbReference type="ARBA" id="ARBA00023163"/>
    </source>
</evidence>
<dbReference type="NCBIfam" id="TIGR02937">
    <property type="entry name" value="sigma70-ECF"/>
    <property type="match status" value="1"/>
</dbReference>
<name>A0A8E6B970_9BACT</name>
<dbReference type="Proteomes" id="UP000676194">
    <property type="component" value="Chromosome"/>
</dbReference>
<dbReference type="InterPro" id="IPR013325">
    <property type="entry name" value="RNA_pol_sigma_r2"/>
</dbReference>
<evidence type="ECO:0000313" key="8">
    <source>
        <dbReference type="Proteomes" id="UP000676194"/>
    </source>
</evidence>
<dbReference type="Pfam" id="PF04542">
    <property type="entry name" value="Sigma70_r2"/>
    <property type="match status" value="1"/>
</dbReference>
<dbReference type="SUPFAM" id="SSF88659">
    <property type="entry name" value="Sigma3 and sigma4 domains of RNA polymerase sigma factors"/>
    <property type="match status" value="1"/>
</dbReference>
<dbReference type="InterPro" id="IPR039425">
    <property type="entry name" value="RNA_pol_sigma-70-like"/>
</dbReference>
<dbReference type="Gene3D" id="1.10.10.10">
    <property type="entry name" value="Winged helix-like DNA-binding domain superfamily/Winged helix DNA-binding domain"/>
    <property type="match status" value="1"/>
</dbReference>
<dbReference type="PANTHER" id="PTHR43133">
    <property type="entry name" value="RNA POLYMERASE ECF-TYPE SIGMA FACTO"/>
    <property type="match status" value="1"/>
</dbReference>
<dbReference type="RefSeq" id="WP_213497580.1">
    <property type="nucleotide sequence ID" value="NZ_CP074694.1"/>
</dbReference>
<dbReference type="AlphaFoldDB" id="A0A8E6B970"/>
<evidence type="ECO:0000256" key="2">
    <source>
        <dbReference type="ARBA" id="ARBA00023015"/>
    </source>
</evidence>
<keyword evidence="5" id="KW-0804">Transcription</keyword>
<dbReference type="PANTHER" id="PTHR43133:SF8">
    <property type="entry name" value="RNA POLYMERASE SIGMA FACTOR HI_1459-RELATED"/>
    <property type="match status" value="1"/>
</dbReference>
<dbReference type="GO" id="GO:0003677">
    <property type="term" value="F:DNA binding"/>
    <property type="evidence" value="ECO:0007669"/>
    <property type="project" value="UniProtKB-KW"/>
</dbReference>
<dbReference type="InterPro" id="IPR013324">
    <property type="entry name" value="RNA_pol_sigma_r3/r4-like"/>
</dbReference>
<dbReference type="Gene3D" id="1.10.1740.10">
    <property type="match status" value="1"/>
</dbReference>
<keyword evidence="8" id="KW-1185">Reference proteome</keyword>
<dbReference type="InterPro" id="IPR007627">
    <property type="entry name" value="RNA_pol_sigma70_r2"/>
</dbReference>
<evidence type="ECO:0000259" key="6">
    <source>
        <dbReference type="Pfam" id="PF04542"/>
    </source>
</evidence>
<keyword evidence="4" id="KW-0238">DNA-binding</keyword>
<dbReference type="GO" id="GO:0016987">
    <property type="term" value="F:sigma factor activity"/>
    <property type="evidence" value="ECO:0007669"/>
    <property type="project" value="UniProtKB-KW"/>
</dbReference>
<dbReference type="InterPro" id="IPR014284">
    <property type="entry name" value="RNA_pol_sigma-70_dom"/>
</dbReference>
<organism evidence="7 8">
    <name type="scientific">Telmatocola sphagniphila</name>
    <dbReference type="NCBI Taxonomy" id="1123043"/>
    <lineage>
        <taxon>Bacteria</taxon>
        <taxon>Pseudomonadati</taxon>
        <taxon>Planctomycetota</taxon>
        <taxon>Planctomycetia</taxon>
        <taxon>Gemmatales</taxon>
        <taxon>Gemmataceae</taxon>
    </lineage>
</organism>
<dbReference type="KEGG" id="tsph:KIH39_01865"/>
<keyword evidence="2" id="KW-0805">Transcription regulation</keyword>
<comment type="similarity">
    <text evidence="1">Belongs to the sigma-70 factor family. ECF subfamily.</text>
</comment>